<name>A0A914A7P7_PATMI</name>
<dbReference type="InterPro" id="IPR051945">
    <property type="entry name" value="RRM_MRD1_RNA_proc_ribogen"/>
</dbReference>
<dbReference type="OrthoDB" id="439639at2759"/>
<dbReference type="FunFam" id="3.30.70.330:FF:000738">
    <property type="entry name" value="RNA-binding motif protein 19"/>
    <property type="match status" value="1"/>
</dbReference>
<feature type="compositionally biased region" description="Basic and acidic residues" evidence="7">
    <location>
        <begin position="279"/>
        <end position="298"/>
    </location>
</feature>
<accession>A0A914A7P7</accession>
<dbReference type="CDD" id="cd12567">
    <property type="entry name" value="RRM3_RBM19"/>
    <property type="match status" value="1"/>
</dbReference>
<feature type="compositionally biased region" description="Basic and acidic residues" evidence="7">
    <location>
        <begin position="510"/>
        <end position="525"/>
    </location>
</feature>
<keyword evidence="10" id="KW-1185">Reference proteome</keyword>
<protein>
    <recommendedName>
        <fullName evidence="8">RRM domain-containing protein</fullName>
    </recommendedName>
</protein>
<dbReference type="InterPro" id="IPR012677">
    <property type="entry name" value="Nucleotide-bd_a/b_plait_sf"/>
</dbReference>
<feature type="domain" description="RRM" evidence="8">
    <location>
        <begin position="2"/>
        <end position="79"/>
    </location>
</feature>
<feature type="region of interest" description="Disordered" evidence="7">
    <location>
        <begin position="96"/>
        <end position="311"/>
    </location>
</feature>
<feature type="compositionally biased region" description="Acidic residues" evidence="7">
    <location>
        <begin position="200"/>
        <end position="229"/>
    </location>
</feature>
<dbReference type="InterPro" id="IPR035979">
    <property type="entry name" value="RBD_domain_sf"/>
</dbReference>
<dbReference type="OMA" id="FNNTCIQ"/>
<dbReference type="AlphaFoldDB" id="A0A914A7P7"/>
<dbReference type="PANTHER" id="PTHR48039">
    <property type="entry name" value="RNA-BINDING MOTIF PROTEIN 14B"/>
    <property type="match status" value="1"/>
</dbReference>
<comment type="similarity">
    <text evidence="2">Belongs to the RRM MRD1 family.</text>
</comment>
<dbReference type="Proteomes" id="UP000887568">
    <property type="component" value="Unplaced"/>
</dbReference>
<dbReference type="Gene3D" id="3.30.70.330">
    <property type="match status" value="6"/>
</dbReference>
<dbReference type="GeneID" id="119730564"/>
<dbReference type="EnsemblMetazoa" id="XM_038203541.1">
    <property type="protein sequence ID" value="XP_038059469.1"/>
    <property type="gene ID" value="LOC119730564"/>
</dbReference>
<dbReference type="SUPFAM" id="SSF54928">
    <property type="entry name" value="RNA-binding domain, RBD"/>
    <property type="match status" value="5"/>
</dbReference>
<feature type="domain" description="RRM" evidence="8">
    <location>
        <begin position="855"/>
        <end position="935"/>
    </location>
</feature>
<proteinExistence type="inferred from homology"/>
<dbReference type="PANTHER" id="PTHR48039:SF5">
    <property type="entry name" value="RNA-BINDING PROTEIN 28"/>
    <property type="match status" value="1"/>
</dbReference>
<dbReference type="CDD" id="cd12571">
    <property type="entry name" value="RRM6_RBM19"/>
    <property type="match status" value="1"/>
</dbReference>
<feature type="compositionally biased region" description="Acidic residues" evidence="7">
    <location>
        <begin position="739"/>
        <end position="748"/>
    </location>
</feature>
<feature type="region of interest" description="Disordered" evidence="7">
    <location>
        <begin position="510"/>
        <end position="542"/>
    </location>
</feature>
<feature type="domain" description="RRM" evidence="8">
    <location>
        <begin position="750"/>
        <end position="833"/>
    </location>
</feature>
<comment type="subcellular location">
    <subcellularLocation>
        <location evidence="1">Nucleus</location>
    </subcellularLocation>
</comment>
<dbReference type="FunFam" id="3.30.70.330:FF:000240">
    <property type="entry name" value="RNA binding motif protein 19"/>
    <property type="match status" value="1"/>
</dbReference>
<feature type="compositionally biased region" description="Basic and acidic residues" evidence="7">
    <location>
        <begin position="704"/>
        <end position="724"/>
    </location>
</feature>
<dbReference type="InterPro" id="IPR000504">
    <property type="entry name" value="RRM_dom"/>
</dbReference>
<reference evidence="9" key="1">
    <citation type="submission" date="2022-11" db="UniProtKB">
        <authorList>
            <consortium name="EnsemblMetazoa"/>
        </authorList>
    </citation>
    <scope>IDENTIFICATION</scope>
</reference>
<dbReference type="InterPro" id="IPR034420">
    <property type="entry name" value="RBM19_RRM4"/>
</dbReference>
<dbReference type="GO" id="GO:0005730">
    <property type="term" value="C:nucleolus"/>
    <property type="evidence" value="ECO:0007669"/>
    <property type="project" value="TreeGrafter"/>
</dbReference>
<keyword evidence="3" id="KW-0677">Repeat</keyword>
<dbReference type="FunFam" id="3.30.70.330:FF:000277">
    <property type="entry name" value="RNA binding motif protein 19"/>
    <property type="match status" value="1"/>
</dbReference>
<feature type="region of interest" description="Disordered" evidence="7">
    <location>
        <begin position="700"/>
        <end position="756"/>
    </location>
</feature>
<keyword evidence="4 6" id="KW-0694">RNA-binding</keyword>
<evidence type="ECO:0000256" key="1">
    <source>
        <dbReference type="ARBA" id="ARBA00004123"/>
    </source>
</evidence>
<dbReference type="CDD" id="cd12318">
    <property type="entry name" value="RRM5_RBM19_like"/>
    <property type="match status" value="1"/>
</dbReference>
<feature type="compositionally biased region" description="Basic and acidic residues" evidence="7">
    <location>
        <begin position="187"/>
        <end position="199"/>
    </location>
</feature>
<dbReference type="FunFam" id="3.30.70.330:FF:000813">
    <property type="entry name" value="RNA binding motif protein 19"/>
    <property type="match status" value="1"/>
</dbReference>
<dbReference type="InterPro" id="IPR034423">
    <property type="entry name" value="RBM19_RRM5"/>
</dbReference>
<evidence type="ECO:0000256" key="3">
    <source>
        <dbReference type="ARBA" id="ARBA00022737"/>
    </source>
</evidence>
<evidence type="ECO:0000256" key="4">
    <source>
        <dbReference type="ARBA" id="ARBA00022884"/>
    </source>
</evidence>
<feature type="compositionally biased region" description="Acidic residues" evidence="7">
    <location>
        <begin position="263"/>
        <end position="278"/>
    </location>
</feature>
<dbReference type="InterPro" id="IPR034421">
    <property type="entry name" value="RBM19_RRM6"/>
</dbReference>
<dbReference type="RefSeq" id="XP_038059469.1">
    <property type="nucleotide sequence ID" value="XM_038203541.1"/>
</dbReference>
<evidence type="ECO:0000313" key="9">
    <source>
        <dbReference type="EnsemblMetazoa" id="XP_038059469.1"/>
    </source>
</evidence>
<dbReference type="Pfam" id="PF00076">
    <property type="entry name" value="RRM_1"/>
    <property type="match status" value="6"/>
</dbReference>
<dbReference type="PROSITE" id="PS50102">
    <property type="entry name" value="RRM"/>
    <property type="match status" value="6"/>
</dbReference>
<evidence type="ECO:0000313" key="10">
    <source>
        <dbReference type="Proteomes" id="UP000887568"/>
    </source>
</evidence>
<keyword evidence="5" id="KW-0539">Nucleus</keyword>
<dbReference type="CDD" id="cd12569">
    <property type="entry name" value="RRM4_RBM19"/>
    <property type="match status" value="1"/>
</dbReference>
<evidence type="ECO:0000256" key="5">
    <source>
        <dbReference type="ARBA" id="ARBA00023242"/>
    </source>
</evidence>
<dbReference type="InterPro" id="IPR034419">
    <property type="entry name" value="RBM19_RRM3"/>
</dbReference>
<feature type="compositionally biased region" description="Polar residues" evidence="7">
    <location>
        <begin position="170"/>
        <end position="182"/>
    </location>
</feature>
<dbReference type="GO" id="GO:0003729">
    <property type="term" value="F:mRNA binding"/>
    <property type="evidence" value="ECO:0007669"/>
    <property type="project" value="TreeGrafter"/>
</dbReference>
<organism evidence="9 10">
    <name type="scientific">Patiria miniata</name>
    <name type="common">Bat star</name>
    <name type="synonym">Asterina miniata</name>
    <dbReference type="NCBI Taxonomy" id="46514"/>
    <lineage>
        <taxon>Eukaryota</taxon>
        <taxon>Metazoa</taxon>
        <taxon>Echinodermata</taxon>
        <taxon>Eleutherozoa</taxon>
        <taxon>Asterozoa</taxon>
        <taxon>Asteroidea</taxon>
        <taxon>Valvatacea</taxon>
        <taxon>Valvatida</taxon>
        <taxon>Asterinidae</taxon>
        <taxon>Patiria</taxon>
    </lineage>
</organism>
<feature type="domain" description="RRM" evidence="8">
    <location>
        <begin position="325"/>
        <end position="418"/>
    </location>
</feature>
<evidence type="ECO:0000256" key="6">
    <source>
        <dbReference type="PROSITE-ProRule" id="PRU00176"/>
    </source>
</evidence>
<feature type="compositionally biased region" description="Basic and acidic residues" evidence="7">
    <location>
        <begin position="105"/>
        <end position="120"/>
    </location>
</feature>
<feature type="domain" description="RRM" evidence="8">
    <location>
        <begin position="618"/>
        <end position="690"/>
    </location>
</feature>
<sequence>MSRLIVKNLPKGIKEDKVRNLFAAHGEITDLQLKYTSAGVFRKFAFVGFRAKSSAPKAAKCLNNTFIDSSKLQVEIAKDLGDESIARPWSRYSEKSSAFQKKLTRQKEKEAAKEGKEKTTKTAVQQETDSKQKKKDKTKADPLHELEDDAGFQEFKEAHQVRSKKPLWSNDATVTDPRTTGQGLKVKGNESKDVSREAAEGSEDDTSSDEDAEMDEDDDDEEEMEEEEDAASKEANKPVSDMEYLQSKMVKKAAPVDTKSDTDSDTDSDMDSDTDSDADSGKDSLSEDEEKSTKKEKPQVQTQETPKTKLMKAVKKDDKFDRGQYVLKMRGVPFSVKENDIRSFFAPIAIKAIRIPLNEKKQRTGMAFVELNTEADLVQALKRNKDYMGKRYIELFRDEWNQGGQQGTREREAPWAKQAAELESSDEPIGETGRLFVRNLPYVCQEEDLETLFSKYGPLTEVNLPIDPLTKKIKGFAFITFMMPEHAVKAFTDLDGKTFQGRLLHILPGKEKKTAEAEGGDREGSSYKNQKKAKEKARSGSSHNWNSLFIGSDAVAEAIAQKYQTTKSQVLDTETGRSLAVRMALGETQIVAETRQFLLDNGVALDSFSQPSGSRSKTVILVKNLPAGTQATELRDLFAGHGSLGRVVLPPAGVTAIVEFIEPTEARAAFFKLAYTKFHHVPLYLEWAPVNVFKTEALSDPAADDTKGDRQSEEHTQEEGEQRTEANQPDAENKSTKEDAEEEEETEPETTIFVKNLNFETTEESIRKLFSQCGHLKSVTISRKKDPKHPGTMLSMGYGFVEYKKRKSAQKALKELQHSTLDDHSLKLKLSHRATSQATPASSRKGAGNIKQKSSKILIRNIPFEAKKQEIQELFGTFGEIKSVRLPKKMSGTGSHRGFGFVDFLSKQDAKRAFEALCHSSHLYGRRLVLEWAEAEETVEDLRKKTADQFIEGGQRKRLKKSKLKEDLELTMSRS</sequence>
<evidence type="ECO:0000256" key="7">
    <source>
        <dbReference type="SAM" id="MobiDB-lite"/>
    </source>
</evidence>
<feature type="domain" description="RRM" evidence="8">
    <location>
        <begin position="433"/>
        <end position="511"/>
    </location>
</feature>
<evidence type="ECO:0000256" key="2">
    <source>
        <dbReference type="ARBA" id="ARBA00008033"/>
    </source>
</evidence>
<dbReference type="SMART" id="SM00360">
    <property type="entry name" value="RRM"/>
    <property type="match status" value="6"/>
</dbReference>
<evidence type="ECO:0000259" key="8">
    <source>
        <dbReference type="PROSITE" id="PS50102"/>
    </source>
</evidence>